<dbReference type="RefSeq" id="WP_141892394.1">
    <property type="nucleotide sequence ID" value="NZ_BAABLH010000013.1"/>
</dbReference>
<sequence>MARIGVQAMMLRGAIEELGAYEAIRRTADVGYRVAELSATRLTPEVLADLRRAQDDFGFQVCSTSAGVGPEGAANPSLETEFDKVVSDTRALGATMVRIGMLPIPMLRSLDGVLEFCRIADAAAVRLADEGIALYYHNHHVEFAKQDGRFLLDVIADASPHVGIELDVHWIQRGGLDPVRVIDQYAGRVKLVHLKDYRIGWPEASTIDALERGDHTAFQDGWKGLVQFAEVGEGNLDWPAIIAHSLGASAEHLLVEQDELYGRTVWESLAISRRNLVALGYEHLF</sequence>
<dbReference type="Gene3D" id="3.20.20.150">
    <property type="entry name" value="Divalent-metal-dependent TIM barrel enzymes"/>
    <property type="match status" value="1"/>
</dbReference>
<feature type="domain" description="Xylose isomerase-like TIM barrel" evidence="2">
    <location>
        <begin position="25"/>
        <end position="243"/>
    </location>
</feature>
<name>A0A543FJG3_9MICO</name>
<proteinExistence type="predicted"/>
<evidence type="ECO:0000313" key="3">
    <source>
        <dbReference type="EMBL" id="TQM33854.1"/>
    </source>
</evidence>
<keyword evidence="3" id="KW-0413">Isomerase</keyword>
<evidence type="ECO:0000259" key="2">
    <source>
        <dbReference type="Pfam" id="PF01261"/>
    </source>
</evidence>
<dbReference type="Proteomes" id="UP000320235">
    <property type="component" value="Unassembled WGS sequence"/>
</dbReference>
<gene>
    <name evidence="3" type="ORF">FB391_0137</name>
</gene>
<evidence type="ECO:0000256" key="1">
    <source>
        <dbReference type="ARBA" id="ARBA00023277"/>
    </source>
</evidence>
<dbReference type="OrthoDB" id="9798407at2"/>
<evidence type="ECO:0000313" key="4">
    <source>
        <dbReference type="Proteomes" id="UP000320235"/>
    </source>
</evidence>
<keyword evidence="4" id="KW-1185">Reference proteome</keyword>
<dbReference type="EMBL" id="VFPE01000001">
    <property type="protein sequence ID" value="TQM33854.1"/>
    <property type="molecule type" value="Genomic_DNA"/>
</dbReference>
<dbReference type="AlphaFoldDB" id="A0A543FJG3"/>
<reference evidence="3 4" key="1">
    <citation type="submission" date="2019-06" db="EMBL/GenBank/DDBJ databases">
        <title>Sequencing the genomes of 1000 actinobacteria strains.</title>
        <authorList>
            <person name="Klenk H.-P."/>
        </authorList>
    </citation>
    <scope>NUCLEOTIDE SEQUENCE [LARGE SCALE GENOMIC DNA]</scope>
    <source>
        <strain evidence="3 4">DSM 105492</strain>
    </source>
</reference>
<dbReference type="InterPro" id="IPR050312">
    <property type="entry name" value="IolE/XylAMocC-like"/>
</dbReference>
<dbReference type="InterPro" id="IPR036237">
    <property type="entry name" value="Xyl_isomerase-like_sf"/>
</dbReference>
<dbReference type="SUPFAM" id="SSF51658">
    <property type="entry name" value="Xylose isomerase-like"/>
    <property type="match status" value="1"/>
</dbReference>
<keyword evidence="1" id="KW-0119">Carbohydrate metabolism</keyword>
<comment type="caution">
    <text evidence="3">The sequence shown here is derived from an EMBL/GenBank/DDBJ whole genome shotgun (WGS) entry which is preliminary data.</text>
</comment>
<dbReference type="PANTHER" id="PTHR12110:SF41">
    <property type="entry name" value="INOSOSE DEHYDRATASE"/>
    <property type="match status" value="1"/>
</dbReference>
<accession>A0A543FJG3</accession>
<protein>
    <submittedName>
        <fullName evidence="3">Sugar phosphate isomerase/epimerase</fullName>
    </submittedName>
</protein>
<dbReference type="PANTHER" id="PTHR12110">
    <property type="entry name" value="HYDROXYPYRUVATE ISOMERASE"/>
    <property type="match status" value="1"/>
</dbReference>
<organism evidence="3 4">
    <name type="scientific">Microbacterium kyungheense</name>
    <dbReference type="NCBI Taxonomy" id="1263636"/>
    <lineage>
        <taxon>Bacteria</taxon>
        <taxon>Bacillati</taxon>
        <taxon>Actinomycetota</taxon>
        <taxon>Actinomycetes</taxon>
        <taxon>Micrococcales</taxon>
        <taxon>Microbacteriaceae</taxon>
        <taxon>Microbacterium</taxon>
    </lineage>
</organism>
<dbReference type="Pfam" id="PF01261">
    <property type="entry name" value="AP_endonuc_2"/>
    <property type="match status" value="1"/>
</dbReference>
<dbReference type="InterPro" id="IPR013022">
    <property type="entry name" value="Xyl_isomerase-like_TIM-brl"/>
</dbReference>
<dbReference type="GO" id="GO:0016853">
    <property type="term" value="F:isomerase activity"/>
    <property type="evidence" value="ECO:0007669"/>
    <property type="project" value="UniProtKB-KW"/>
</dbReference>